<proteinExistence type="predicted"/>
<gene>
    <name evidence="1" type="ORF">LCGC14_1883620</name>
</gene>
<dbReference type="AlphaFoldDB" id="A0A0F9GPV5"/>
<dbReference type="EMBL" id="LAZR01019433">
    <property type="protein sequence ID" value="KKL92546.1"/>
    <property type="molecule type" value="Genomic_DNA"/>
</dbReference>
<reference evidence="1" key="1">
    <citation type="journal article" date="2015" name="Nature">
        <title>Complex archaea that bridge the gap between prokaryotes and eukaryotes.</title>
        <authorList>
            <person name="Spang A."/>
            <person name="Saw J.H."/>
            <person name="Jorgensen S.L."/>
            <person name="Zaremba-Niedzwiedzka K."/>
            <person name="Martijn J."/>
            <person name="Lind A.E."/>
            <person name="van Eijk R."/>
            <person name="Schleper C."/>
            <person name="Guy L."/>
            <person name="Ettema T.J."/>
        </authorList>
    </citation>
    <scope>NUCLEOTIDE SEQUENCE</scope>
</reference>
<name>A0A0F9GPV5_9ZZZZ</name>
<accession>A0A0F9GPV5</accession>
<protein>
    <submittedName>
        <fullName evidence="1">Uncharacterized protein</fullName>
    </submittedName>
</protein>
<organism evidence="1">
    <name type="scientific">marine sediment metagenome</name>
    <dbReference type="NCBI Taxonomy" id="412755"/>
    <lineage>
        <taxon>unclassified sequences</taxon>
        <taxon>metagenomes</taxon>
        <taxon>ecological metagenomes</taxon>
    </lineage>
</organism>
<sequence length="645" mass="77078">MSKNKSTQILDADEQDVKRVGYNFQLETKILLEILNIKKDDMREFQKDISLKWDEFNKNNKNKVIKRTFTTFFYDNFHHFFGYFLQNFFGFDENSIKLTKKEKISDDLLILEYDYTLTSVEDKHLKDNSKKFDNQLYEGVSSPMRYLYFLVRHLGMIIRKTIQEKTFILLDALTIQKGEKNNILNFMILIKDSKDEVFHSYYQMVLYYFLRPFEEIPEKYFRKLLEGREKLYQLALEKYPFAKEKLVDLLYYFYKKCTILQSFSPLLDFFNFVGARVEDSLFSKVDIIKKEYLINMDEYSDTKKNVIIEFFDYLDKKSTLYSTFQANNLPSPQSQLNLFLLYMKYYLGSGLEVLEVGDLLFLPKIFKTTLNGYNNNVDDVIGTNSINNIQNFLNFLYALSNIEYINLFFRKIFKKNISQLNYGFFKTFLRSFNSNFMLKINQKNEALLENPENSPLSFNLLVENMCRILYVLIEKIFLKEDPNDASKNFIDPRSRYIGKNIALRVLELFVFQDINYSDDIWPDYVISLNKDNIKKEVKEPFNLSIPSTSFYTDEELTQIMLTYNIESCSDQQYFEEWLIHEIIIPLNDLILNIKNSVDDPANDIEVYEKLSEFFLKDVEDKEMVKDYRFICQQLAPFWKTLERSK</sequence>
<comment type="caution">
    <text evidence="1">The sequence shown here is derived from an EMBL/GenBank/DDBJ whole genome shotgun (WGS) entry which is preliminary data.</text>
</comment>
<evidence type="ECO:0000313" key="1">
    <source>
        <dbReference type="EMBL" id="KKL92546.1"/>
    </source>
</evidence>